<keyword evidence="1" id="KW-0812">Transmembrane</keyword>
<name>A0A1S8TF75_9CLOT</name>
<keyword evidence="1" id="KW-1133">Transmembrane helix</keyword>
<evidence type="ECO:0008006" key="4">
    <source>
        <dbReference type="Google" id="ProtNLM"/>
    </source>
</evidence>
<feature type="transmembrane region" description="Helical" evidence="1">
    <location>
        <begin position="91"/>
        <end position="113"/>
    </location>
</feature>
<dbReference type="OrthoDB" id="1661582at2"/>
<feature type="transmembrane region" description="Helical" evidence="1">
    <location>
        <begin position="125"/>
        <end position="148"/>
    </location>
</feature>
<keyword evidence="3" id="KW-1185">Reference proteome</keyword>
<feature type="transmembrane region" description="Helical" evidence="1">
    <location>
        <begin position="277"/>
        <end position="300"/>
    </location>
</feature>
<dbReference type="EMBL" id="LZZM01000174">
    <property type="protein sequence ID" value="OOM76326.1"/>
    <property type="molecule type" value="Genomic_DNA"/>
</dbReference>
<feature type="transmembrane region" description="Helical" evidence="1">
    <location>
        <begin position="180"/>
        <end position="198"/>
    </location>
</feature>
<dbReference type="STRING" id="29367.CLPUN_27130"/>
<feature type="transmembrane region" description="Helical" evidence="1">
    <location>
        <begin position="154"/>
        <end position="173"/>
    </location>
</feature>
<accession>A0A1S8TF75</accession>
<reference evidence="2 3" key="1">
    <citation type="submission" date="2016-05" db="EMBL/GenBank/DDBJ databases">
        <title>Microbial solvent formation.</title>
        <authorList>
            <person name="Poehlein A."/>
            <person name="Montoya Solano J.D."/>
            <person name="Flitsch S."/>
            <person name="Krabben P."/>
            <person name="Duerre P."/>
            <person name="Daniel R."/>
        </authorList>
    </citation>
    <scope>NUCLEOTIDE SEQUENCE [LARGE SCALE GENOMIC DNA]</scope>
    <source>
        <strain evidence="2 3">DSM 2619</strain>
    </source>
</reference>
<evidence type="ECO:0000313" key="2">
    <source>
        <dbReference type="EMBL" id="OOM76326.1"/>
    </source>
</evidence>
<dbReference type="Proteomes" id="UP000190890">
    <property type="component" value="Unassembled WGS sequence"/>
</dbReference>
<gene>
    <name evidence="2" type="ORF">CLPUN_27130</name>
</gene>
<feature type="transmembrane region" description="Helical" evidence="1">
    <location>
        <begin position="204"/>
        <end position="219"/>
    </location>
</feature>
<dbReference type="AlphaFoldDB" id="A0A1S8TF75"/>
<sequence>MSRERIYKNRYLLIVSILILLGISLFFLIMNMNTPMMGEDFALISFSHYYEPVSIGDHISLIVNRIVKQACNWNIRIGEQITIIFCSIDEIYYYIGNTIISVLYVLLIPIYAFGRKLRLTKRDDIISIIMSFCLIMLFQPVLGEIFFWRAGSGNYLWAVFILLVFIIPLRMIIENKNIFENKKVFIVVHTLLGFFAGLTNENTVITFIVIYVCTIIYRIKKKQEVYLWIWSSFISLTAGFFIMIFAPSTAIRMQTYKKIFGIDNVSIKDYIYRALNIIHRFFTENACLVIILLSILVLYITLNYKKIKEVKFKKYMYTHKIACINIMLLLSSSLSAGALIGAPYIETRAFFLIDFFMMGCVIYFSIQLLNENNKFIKVTLYALIGILLLFTIKQDIIILNTYNDYNKFIKHNYNIIEEAKNNNESSVKISPYNYINNRILNTREDYLQSNLKHLEGYFGIKVLYSMEDKYLIDEAQLEAKYIEIMNGMDYVDYNQNKQQLKIIGWAAIQDKDSKNNGISILLKSDNKTYEFPTDRNKRKDVSEYYNNRYYDDTGFSLDLSDLDNIVEKGKYKIGICIKDNTSNGNFVMYTQKELEIN</sequence>
<feature type="transmembrane region" description="Helical" evidence="1">
    <location>
        <begin position="12"/>
        <end position="30"/>
    </location>
</feature>
<evidence type="ECO:0000313" key="3">
    <source>
        <dbReference type="Proteomes" id="UP000190890"/>
    </source>
</evidence>
<dbReference type="Pfam" id="PF19528">
    <property type="entry name" value="DUF6056"/>
    <property type="match status" value="1"/>
</dbReference>
<dbReference type="RefSeq" id="WP_077847814.1">
    <property type="nucleotide sequence ID" value="NZ_LZZM01000174.1"/>
</dbReference>
<feature type="transmembrane region" description="Helical" evidence="1">
    <location>
        <begin position="378"/>
        <end position="399"/>
    </location>
</feature>
<feature type="transmembrane region" description="Helical" evidence="1">
    <location>
        <begin position="321"/>
        <end position="342"/>
    </location>
</feature>
<organism evidence="2 3">
    <name type="scientific">Clostridium puniceum</name>
    <dbReference type="NCBI Taxonomy" id="29367"/>
    <lineage>
        <taxon>Bacteria</taxon>
        <taxon>Bacillati</taxon>
        <taxon>Bacillota</taxon>
        <taxon>Clostridia</taxon>
        <taxon>Eubacteriales</taxon>
        <taxon>Clostridiaceae</taxon>
        <taxon>Clostridium</taxon>
    </lineage>
</organism>
<proteinExistence type="predicted"/>
<keyword evidence="1" id="KW-0472">Membrane</keyword>
<feature type="transmembrane region" description="Helical" evidence="1">
    <location>
        <begin position="348"/>
        <end position="366"/>
    </location>
</feature>
<dbReference type="InterPro" id="IPR045691">
    <property type="entry name" value="DUF6056"/>
</dbReference>
<evidence type="ECO:0000256" key="1">
    <source>
        <dbReference type="SAM" id="Phobius"/>
    </source>
</evidence>
<protein>
    <recommendedName>
        <fullName evidence="4">Glycosyltransferase RgtA/B/C/D-like domain-containing protein</fullName>
    </recommendedName>
</protein>
<feature type="transmembrane region" description="Helical" evidence="1">
    <location>
        <begin position="226"/>
        <end position="246"/>
    </location>
</feature>
<comment type="caution">
    <text evidence="2">The sequence shown here is derived from an EMBL/GenBank/DDBJ whole genome shotgun (WGS) entry which is preliminary data.</text>
</comment>